<dbReference type="Pfam" id="PF12146">
    <property type="entry name" value="Hydrolase_4"/>
    <property type="match status" value="1"/>
</dbReference>
<dbReference type="Gene3D" id="3.40.50.1820">
    <property type="entry name" value="alpha/beta hydrolase"/>
    <property type="match status" value="1"/>
</dbReference>
<dbReference type="InterPro" id="IPR022742">
    <property type="entry name" value="Hydrolase_4"/>
</dbReference>
<dbReference type="Proteomes" id="UP000606044">
    <property type="component" value="Unassembled WGS sequence"/>
</dbReference>
<proteinExistence type="predicted"/>
<dbReference type="RefSeq" id="WP_188574400.1">
    <property type="nucleotide sequence ID" value="NZ_BMCT01000001.1"/>
</dbReference>
<comment type="caution">
    <text evidence="2">The sequence shown here is derived from an EMBL/GenBank/DDBJ whole genome shotgun (WGS) entry which is preliminary data.</text>
</comment>
<evidence type="ECO:0000313" key="2">
    <source>
        <dbReference type="EMBL" id="GGF45324.1"/>
    </source>
</evidence>
<accession>A0A917BJC6</accession>
<protein>
    <submittedName>
        <fullName evidence="2">Lysophospholipase</fullName>
    </submittedName>
</protein>
<dbReference type="PANTHER" id="PTHR11614">
    <property type="entry name" value="PHOSPHOLIPASE-RELATED"/>
    <property type="match status" value="1"/>
</dbReference>
<dbReference type="EMBL" id="BMCT01000001">
    <property type="protein sequence ID" value="GGF45324.1"/>
    <property type="molecule type" value="Genomic_DNA"/>
</dbReference>
<reference evidence="2" key="1">
    <citation type="journal article" date="2014" name="Int. J. Syst. Evol. Microbiol.">
        <title>Complete genome sequence of Corynebacterium casei LMG S-19264T (=DSM 44701T), isolated from a smear-ripened cheese.</title>
        <authorList>
            <consortium name="US DOE Joint Genome Institute (JGI-PGF)"/>
            <person name="Walter F."/>
            <person name="Albersmeier A."/>
            <person name="Kalinowski J."/>
            <person name="Ruckert C."/>
        </authorList>
    </citation>
    <scope>NUCLEOTIDE SEQUENCE</scope>
    <source>
        <strain evidence="2">CCM 7897</strain>
    </source>
</reference>
<dbReference type="SUPFAM" id="SSF53474">
    <property type="entry name" value="alpha/beta-Hydrolases"/>
    <property type="match status" value="1"/>
</dbReference>
<gene>
    <name evidence="2" type="primary">pldB</name>
    <name evidence="2" type="ORF">GCM10007301_01070</name>
</gene>
<reference evidence="2" key="2">
    <citation type="submission" date="2020-09" db="EMBL/GenBank/DDBJ databases">
        <authorList>
            <person name="Sun Q."/>
            <person name="Sedlacek I."/>
        </authorList>
    </citation>
    <scope>NUCLEOTIDE SEQUENCE</scope>
    <source>
        <strain evidence="2">CCM 7897</strain>
    </source>
</reference>
<dbReference type="InterPro" id="IPR029058">
    <property type="entry name" value="AB_hydrolase_fold"/>
</dbReference>
<dbReference type="AlphaFoldDB" id="A0A917BJC6"/>
<evidence type="ECO:0000313" key="3">
    <source>
        <dbReference type="Proteomes" id="UP000606044"/>
    </source>
</evidence>
<name>A0A917BJC6_9HYPH</name>
<sequence>MTLHSIPSNEVPEGAVSGFVTTADGRQIRFARWRPASGCRGTVALFPGRAEFIEKYFEVVRDLLARGFAVATLDWRGQGGSQRLLRNPRKGHVRRFSDYQLDLEAFGRQVLLADCPAPHFALAHSMGGAILLEAIIDGRRWFDRVVLSGPLLDIALVPYPALARTLAATLSAIGFARAFVPGGGGTLVNTLPFATNLVTSDPERYARSAAVVEAHPELGLGAPTIGWVHQTYLAMAALRSPEVMREIRQPLLMIAAGDERVVSNAAIQHMASRLIAGAYVTVPAARHEILMERDIFRAQFWAAFDAFIPGSSPF</sequence>
<evidence type="ECO:0000259" key="1">
    <source>
        <dbReference type="Pfam" id="PF12146"/>
    </source>
</evidence>
<feature type="domain" description="Serine aminopeptidase S33" evidence="1">
    <location>
        <begin position="40"/>
        <end position="294"/>
    </location>
</feature>
<dbReference type="InterPro" id="IPR051044">
    <property type="entry name" value="MAG_DAG_Lipase"/>
</dbReference>
<organism evidence="2 3">
    <name type="scientific">Azorhizobium oxalatiphilum</name>
    <dbReference type="NCBI Taxonomy" id="980631"/>
    <lineage>
        <taxon>Bacteria</taxon>
        <taxon>Pseudomonadati</taxon>
        <taxon>Pseudomonadota</taxon>
        <taxon>Alphaproteobacteria</taxon>
        <taxon>Hyphomicrobiales</taxon>
        <taxon>Xanthobacteraceae</taxon>
        <taxon>Azorhizobium</taxon>
    </lineage>
</organism>
<keyword evidence="3" id="KW-1185">Reference proteome</keyword>